<dbReference type="InterPro" id="IPR002156">
    <property type="entry name" value="RNaseH_domain"/>
</dbReference>
<sequence>MSPSSAFRRLLGVVVLHSGVVLPGCASLRPSGRVTFPGVVFGSSFVIEVVLLALVHQGVAVVFTPCVAESVLRRVLFGGARVVSSHWCHCVHCALSVFSNASCFVPQGLGPTWPVALFQACGFWRVAFARCACARAFRFCAVWSPGALCCTLVALSVVHQALVVASVPVFPLACGASVCDCGTLLRRWRSLLSIRPVTVRSIGLLVLDQVVCRCCEMLSFGLTSDVFCASVTVCHIVEHVTLSFCGSGCIWCPCPTTRKVWVRPSGDSGCRFRVLRVLRVCLLSLLDREEATEWVADWLVLTARSVGGCSRVVFGWRFPLFGPDLASLGTYGVVVPCVSTACRVVATPVGGVFLSRSVDPQRFDVVLVVLPRMFTRCLALEGLSRSEVVSIFWDPHPREPVEGEPRSGARREVAAWPGYGVACVVCFYGGSISPFSGVEAGARLHCGCSLAVASSRGRRWSGLVRTGASGGFRSMFLRFRGSVPWCLSVVAPVGVVLDLVRIQGLGGSTCGPLTRWRCAEHCFRFVPDSVVPAALAGEGPVIPTRPCSRGSPPLLLSARGSSSRELGVRRVAEVAVAPCVVSSSKSECSKHIVNKTMLSVRASSINLKIQQLPQPWLKALKDNGNNLLQQKIFFPTVVKWMHPPIVRIKLNVDGAFKSATGIAGGRGILRDHNGDCIFAFAANYQRTTSALDAEARALQDGLAMCCTKGFLDIMVETDSLALTQSVTSQALRL</sequence>
<protein>
    <recommendedName>
        <fullName evidence="1">RNase H type-1 domain-containing protein</fullName>
    </recommendedName>
</protein>
<dbReference type="GO" id="GO:0004523">
    <property type="term" value="F:RNA-DNA hybrid ribonuclease activity"/>
    <property type="evidence" value="ECO:0007669"/>
    <property type="project" value="InterPro"/>
</dbReference>
<dbReference type="Pfam" id="PF13456">
    <property type="entry name" value="RVT_3"/>
    <property type="match status" value="1"/>
</dbReference>
<dbReference type="SUPFAM" id="SSF53098">
    <property type="entry name" value="Ribonuclease H-like"/>
    <property type="match status" value="1"/>
</dbReference>
<name>A0A843TPB6_COLES</name>
<feature type="domain" description="RNase H type-1" evidence="1">
    <location>
        <begin position="651"/>
        <end position="729"/>
    </location>
</feature>
<dbReference type="CDD" id="cd06222">
    <property type="entry name" value="RNase_H_like"/>
    <property type="match status" value="1"/>
</dbReference>
<accession>A0A843TPB6</accession>
<comment type="caution">
    <text evidence="2">The sequence shown here is derived from an EMBL/GenBank/DDBJ whole genome shotgun (WGS) entry which is preliminary data.</text>
</comment>
<dbReference type="EMBL" id="NMUH01000200">
    <property type="protein sequence ID" value="MQL74302.1"/>
    <property type="molecule type" value="Genomic_DNA"/>
</dbReference>
<reference evidence="2" key="1">
    <citation type="submission" date="2017-07" db="EMBL/GenBank/DDBJ databases">
        <title>Taro Niue Genome Assembly and Annotation.</title>
        <authorList>
            <person name="Atibalentja N."/>
            <person name="Keating K."/>
            <person name="Fields C.J."/>
        </authorList>
    </citation>
    <scope>NUCLEOTIDE SEQUENCE</scope>
    <source>
        <strain evidence="2">Niue_2</strain>
        <tissue evidence="2">Leaf</tissue>
    </source>
</reference>
<dbReference type="InterPro" id="IPR053151">
    <property type="entry name" value="RNase_H-like"/>
</dbReference>
<proteinExistence type="predicted"/>
<dbReference type="GO" id="GO:0003676">
    <property type="term" value="F:nucleic acid binding"/>
    <property type="evidence" value="ECO:0007669"/>
    <property type="project" value="InterPro"/>
</dbReference>
<organism evidence="2 3">
    <name type="scientific">Colocasia esculenta</name>
    <name type="common">Wild taro</name>
    <name type="synonym">Arum esculentum</name>
    <dbReference type="NCBI Taxonomy" id="4460"/>
    <lineage>
        <taxon>Eukaryota</taxon>
        <taxon>Viridiplantae</taxon>
        <taxon>Streptophyta</taxon>
        <taxon>Embryophyta</taxon>
        <taxon>Tracheophyta</taxon>
        <taxon>Spermatophyta</taxon>
        <taxon>Magnoliopsida</taxon>
        <taxon>Liliopsida</taxon>
        <taxon>Araceae</taxon>
        <taxon>Aroideae</taxon>
        <taxon>Colocasieae</taxon>
        <taxon>Colocasia</taxon>
    </lineage>
</organism>
<gene>
    <name evidence="2" type="ORF">Taro_006663</name>
</gene>
<dbReference type="InterPro" id="IPR012337">
    <property type="entry name" value="RNaseH-like_sf"/>
</dbReference>
<dbReference type="PANTHER" id="PTHR47723">
    <property type="entry name" value="OS05G0353850 PROTEIN"/>
    <property type="match status" value="1"/>
</dbReference>
<evidence type="ECO:0000259" key="1">
    <source>
        <dbReference type="Pfam" id="PF13456"/>
    </source>
</evidence>
<dbReference type="InterPro" id="IPR044730">
    <property type="entry name" value="RNase_H-like_dom_plant"/>
</dbReference>
<dbReference type="AlphaFoldDB" id="A0A843TPB6"/>
<dbReference type="Gene3D" id="3.30.420.10">
    <property type="entry name" value="Ribonuclease H-like superfamily/Ribonuclease H"/>
    <property type="match status" value="1"/>
</dbReference>
<keyword evidence="3" id="KW-1185">Reference proteome</keyword>
<dbReference type="InterPro" id="IPR036397">
    <property type="entry name" value="RNaseH_sf"/>
</dbReference>
<dbReference type="Proteomes" id="UP000652761">
    <property type="component" value="Unassembled WGS sequence"/>
</dbReference>
<dbReference type="PANTHER" id="PTHR47723:SF19">
    <property type="entry name" value="POLYNUCLEOTIDYL TRANSFERASE, RIBONUCLEASE H-LIKE SUPERFAMILY PROTEIN"/>
    <property type="match status" value="1"/>
</dbReference>
<evidence type="ECO:0000313" key="2">
    <source>
        <dbReference type="EMBL" id="MQL74302.1"/>
    </source>
</evidence>
<evidence type="ECO:0000313" key="3">
    <source>
        <dbReference type="Proteomes" id="UP000652761"/>
    </source>
</evidence>